<dbReference type="Gene3D" id="3.40.50.720">
    <property type="entry name" value="NAD(P)-binding Rossmann-like Domain"/>
    <property type="match status" value="1"/>
</dbReference>
<evidence type="ECO:0000256" key="3">
    <source>
        <dbReference type="ARBA" id="ARBA00013014"/>
    </source>
</evidence>
<evidence type="ECO:0000256" key="4">
    <source>
        <dbReference type="ARBA" id="ARBA00019465"/>
    </source>
</evidence>
<evidence type="ECO:0000256" key="10">
    <source>
        <dbReference type="RuleBase" id="RU362068"/>
    </source>
</evidence>
<dbReference type="SUPFAM" id="SSF48179">
    <property type="entry name" value="6-phosphogluconate dehydrogenase C-terminal domain-like"/>
    <property type="match status" value="1"/>
</dbReference>
<accession>A0A0P1IRB3</accession>
<dbReference type="GO" id="GO:0008677">
    <property type="term" value="F:2-dehydropantoate 2-reductase activity"/>
    <property type="evidence" value="ECO:0007669"/>
    <property type="project" value="UniProtKB-EC"/>
</dbReference>
<feature type="domain" description="Ketopantoate reductase N-terminal" evidence="12">
    <location>
        <begin position="14"/>
        <end position="163"/>
    </location>
</feature>
<proteinExistence type="inferred from homology"/>
<dbReference type="RefSeq" id="WP_058311371.1">
    <property type="nucleotide sequence ID" value="NZ_CYTW01000002.1"/>
</dbReference>
<feature type="transmembrane region" description="Helical" evidence="11">
    <location>
        <begin position="14"/>
        <end position="35"/>
    </location>
</feature>
<keyword evidence="6 10" id="KW-0521">NADP</keyword>
<dbReference type="GO" id="GO:0005737">
    <property type="term" value="C:cytoplasm"/>
    <property type="evidence" value="ECO:0007669"/>
    <property type="project" value="TreeGrafter"/>
</dbReference>
<dbReference type="InterPro" id="IPR036291">
    <property type="entry name" value="NAD(P)-bd_dom_sf"/>
</dbReference>
<evidence type="ECO:0000256" key="8">
    <source>
        <dbReference type="ARBA" id="ARBA00032024"/>
    </source>
</evidence>
<dbReference type="GeneID" id="83881209"/>
<keyword evidence="11" id="KW-0812">Transmembrane</keyword>
<dbReference type="GO" id="GO:0015940">
    <property type="term" value="P:pantothenate biosynthetic process"/>
    <property type="evidence" value="ECO:0007669"/>
    <property type="project" value="UniProtKB-UniPathway"/>
</dbReference>
<dbReference type="InterPro" id="IPR003710">
    <property type="entry name" value="ApbA"/>
</dbReference>
<evidence type="ECO:0000256" key="2">
    <source>
        <dbReference type="ARBA" id="ARBA00007870"/>
    </source>
</evidence>
<dbReference type="AlphaFoldDB" id="A0A0P1IRB3"/>
<dbReference type="Gene3D" id="1.10.1040.10">
    <property type="entry name" value="N-(1-d-carboxylethyl)-l-norvaline Dehydrogenase, domain 2"/>
    <property type="match status" value="1"/>
</dbReference>
<dbReference type="NCBIfam" id="NF006083">
    <property type="entry name" value="PRK08229.1"/>
    <property type="match status" value="1"/>
</dbReference>
<dbReference type="Proteomes" id="UP000051870">
    <property type="component" value="Unassembled WGS sequence"/>
</dbReference>
<keyword evidence="15" id="KW-1185">Reference proteome</keyword>
<dbReference type="PANTHER" id="PTHR43765:SF2">
    <property type="entry name" value="2-DEHYDROPANTOATE 2-REDUCTASE"/>
    <property type="match status" value="1"/>
</dbReference>
<evidence type="ECO:0000259" key="12">
    <source>
        <dbReference type="Pfam" id="PF02558"/>
    </source>
</evidence>
<dbReference type="UniPathway" id="UPA00028">
    <property type="reaction ID" value="UER00004"/>
</dbReference>
<name>A0A0P1IRB3_9RHOB</name>
<evidence type="ECO:0000256" key="7">
    <source>
        <dbReference type="ARBA" id="ARBA00023002"/>
    </source>
</evidence>
<evidence type="ECO:0000256" key="9">
    <source>
        <dbReference type="ARBA" id="ARBA00048793"/>
    </source>
</evidence>
<evidence type="ECO:0000259" key="13">
    <source>
        <dbReference type="Pfam" id="PF08546"/>
    </source>
</evidence>
<reference evidence="15" key="1">
    <citation type="submission" date="2015-09" db="EMBL/GenBank/DDBJ databases">
        <authorList>
            <person name="Rodrigo-Torres Lidia"/>
            <person name="Arahal R.David."/>
        </authorList>
    </citation>
    <scope>NUCLEOTIDE SEQUENCE [LARGE SCALE GENOMIC DNA]</scope>
    <source>
        <strain evidence="15">CECT 7735</strain>
    </source>
</reference>
<protein>
    <recommendedName>
        <fullName evidence="4 10">2-dehydropantoate 2-reductase</fullName>
        <ecNumber evidence="3 10">1.1.1.169</ecNumber>
    </recommendedName>
    <alternativeName>
        <fullName evidence="8 10">Ketopantoate reductase</fullName>
    </alternativeName>
</protein>
<dbReference type="Pfam" id="PF08546">
    <property type="entry name" value="ApbA_C"/>
    <property type="match status" value="1"/>
</dbReference>
<keyword evidence="7 10" id="KW-0560">Oxidoreductase</keyword>
<comment type="catalytic activity">
    <reaction evidence="9 10">
        <text>(R)-pantoate + NADP(+) = 2-dehydropantoate + NADPH + H(+)</text>
        <dbReference type="Rhea" id="RHEA:16233"/>
        <dbReference type="ChEBI" id="CHEBI:11561"/>
        <dbReference type="ChEBI" id="CHEBI:15378"/>
        <dbReference type="ChEBI" id="CHEBI:15980"/>
        <dbReference type="ChEBI" id="CHEBI:57783"/>
        <dbReference type="ChEBI" id="CHEBI:58349"/>
        <dbReference type="EC" id="1.1.1.169"/>
    </reaction>
</comment>
<feature type="domain" description="Ketopantoate reductase C-terminal" evidence="13">
    <location>
        <begin position="185"/>
        <end position="324"/>
    </location>
</feature>
<dbReference type="NCBIfam" id="TIGR00745">
    <property type="entry name" value="apbA_panE"/>
    <property type="match status" value="1"/>
</dbReference>
<dbReference type="InterPro" id="IPR013752">
    <property type="entry name" value="KPA_reductase"/>
</dbReference>
<keyword evidence="11" id="KW-0472">Membrane</keyword>
<evidence type="ECO:0000313" key="15">
    <source>
        <dbReference type="Proteomes" id="UP000051870"/>
    </source>
</evidence>
<dbReference type="STRING" id="1715693.PH7735_02181"/>
<comment type="function">
    <text evidence="10">Catalyzes the NADPH-dependent reduction of ketopantoate into pantoic acid.</text>
</comment>
<dbReference type="InterPro" id="IPR050838">
    <property type="entry name" value="Ketopantoate_reductase"/>
</dbReference>
<keyword evidence="5 10" id="KW-0566">Pantothenate biosynthesis</keyword>
<keyword evidence="11" id="KW-1133">Transmembrane helix</keyword>
<comment type="pathway">
    <text evidence="1 10">Cofactor biosynthesis; (R)-pantothenate biosynthesis; (R)-pantoate from 3-methyl-2-oxobutanoate: step 2/2.</text>
</comment>
<gene>
    <name evidence="14" type="ORF">PH7735_02181</name>
</gene>
<evidence type="ECO:0000256" key="6">
    <source>
        <dbReference type="ARBA" id="ARBA00022857"/>
    </source>
</evidence>
<dbReference type="Pfam" id="PF02558">
    <property type="entry name" value="ApbA"/>
    <property type="match status" value="1"/>
</dbReference>
<dbReference type="EMBL" id="CYTW01000002">
    <property type="protein sequence ID" value="CUJ99240.1"/>
    <property type="molecule type" value="Genomic_DNA"/>
</dbReference>
<dbReference type="InterPro" id="IPR008927">
    <property type="entry name" value="6-PGluconate_DH-like_C_sf"/>
</dbReference>
<sequence length="342" mass="37485">MAQASAPKDNRPHIVIAGAGSIGCFVGGLLIRGAHRVTLLMRERMADEILRQGLTITDFNELDEELSPDVFGIATTPECLKTADIILVTVKSSATEKMAQEIRAHAPTYAVVISLQNGVGNAEILQNNLPDHDVRAGMVPFNVVSKGGGCFHRGTSGDIIIAKGKNHIARMLSVPDLHFQDRADMAPVQWGKLLINLNNALNALSGLTLREQLSSMPWRRLMSDQMAEAVRVLEKAGISAETPMSRRIPIRFVPKILRLPSPVFKRVARTMLTIDPLARSSMWEDLEKGRLTEIEELQGLIVTLAQEKGDKAPINMRVASLIRDAEKSGRGSPQLLPHEIHV</sequence>
<dbReference type="SUPFAM" id="SSF51735">
    <property type="entry name" value="NAD(P)-binding Rossmann-fold domains"/>
    <property type="match status" value="1"/>
</dbReference>
<dbReference type="InterPro" id="IPR013328">
    <property type="entry name" value="6PGD_dom2"/>
</dbReference>
<dbReference type="EC" id="1.1.1.169" evidence="3 10"/>
<evidence type="ECO:0000256" key="1">
    <source>
        <dbReference type="ARBA" id="ARBA00004994"/>
    </source>
</evidence>
<organism evidence="14 15">
    <name type="scientific">Shimia thalassica</name>
    <dbReference type="NCBI Taxonomy" id="1715693"/>
    <lineage>
        <taxon>Bacteria</taxon>
        <taxon>Pseudomonadati</taxon>
        <taxon>Pseudomonadota</taxon>
        <taxon>Alphaproteobacteria</taxon>
        <taxon>Rhodobacterales</taxon>
        <taxon>Roseobacteraceae</taxon>
    </lineage>
</organism>
<dbReference type="PANTHER" id="PTHR43765">
    <property type="entry name" value="2-DEHYDROPANTOATE 2-REDUCTASE-RELATED"/>
    <property type="match status" value="1"/>
</dbReference>
<evidence type="ECO:0000256" key="11">
    <source>
        <dbReference type="SAM" id="Phobius"/>
    </source>
</evidence>
<dbReference type="GO" id="GO:0050661">
    <property type="term" value="F:NADP binding"/>
    <property type="evidence" value="ECO:0007669"/>
    <property type="project" value="TreeGrafter"/>
</dbReference>
<evidence type="ECO:0000313" key="14">
    <source>
        <dbReference type="EMBL" id="CUJ99240.1"/>
    </source>
</evidence>
<comment type="similarity">
    <text evidence="2 10">Belongs to the ketopantoate reductase family.</text>
</comment>
<evidence type="ECO:0000256" key="5">
    <source>
        <dbReference type="ARBA" id="ARBA00022655"/>
    </source>
</evidence>
<dbReference type="InterPro" id="IPR013332">
    <property type="entry name" value="KPR_N"/>
</dbReference>